<accession>A0A7J7FT77</accession>
<reference evidence="4" key="1">
    <citation type="journal article" date="2020" name="Nat. Commun.">
        <title>Genome assembly of wild tea tree DASZ reveals pedigree and selection history of tea varieties.</title>
        <authorList>
            <person name="Zhang W."/>
            <person name="Zhang Y."/>
            <person name="Qiu H."/>
            <person name="Guo Y."/>
            <person name="Wan H."/>
            <person name="Zhang X."/>
            <person name="Scossa F."/>
            <person name="Alseekh S."/>
            <person name="Zhang Q."/>
            <person name="Wang P."/>
            <person name="Xu L."/>
            <person name="Schmidt M.H."/>
            <person name="Jia X."/>
            <person name="Li D."/>
            <person name="Zhu A."/>
            <person name="Guo F."/>
            <person name="Chen W."/>
            <person name="Ni D."/>
            <person name="Usadel B."/>
            <person name="Fernie A.R."/>
            <person name="Wen W."/>
        </authorList>
    </citation>
    <scope>NUCLEOTIDE SEQUENCE [LARGE SCALE GENOMIC DNA]</scope>
    <source>
        <strain evidence="4">cv. G240</strain>
    </source>
</reference>
<keyword evidence="4" id="KW-1185">Reference proteome</keyword>
<protein>
    <recommendedName>
        <fullName evidence="2">Retrotransposon gag domain-containing protein</fullName>
    </recommendedName>
</protein>
<proteinExistence type="predicted"/>
<feature type="domain" description="Retrotransposon gag" evidence="2">
    <location>
        <begin position="438"/>
        <end position="524"/>
    </location>
</feature>
<dbReference type="Pfam" id="PF03732">
    <property type="entry name" value="Retrotrans_gag"/>
    <property type="match status" value="2"/>
</dbReference>
<dbReference type="Proteomes" id="UP000593564">
    <property type="component" value="Unassembled WGS sequence"/>
</dbReference>
<comment type="caution">
    <text evidence="3">The sequence shown here is derived from an EMBL/GenBank/DDBJ whole genome shotgun (WGS) entry which is preliminary data.</text>
</comment>
<feature type="compositionally biased region" description="Polar residues" evidence="1">
    <location>
        <begin position="943"/>
        <end position="967"/>
    </location>
</feature>
<name>A0A7J7FT77_CAMSI</name>
<dbReference type="InterPro" id="IPR005162">
    <property type="entry name" value="Retrotrans_gag_dom"/>
</dbReference>
<evidence type="ECO:0000313" key="3">
    <source>
        <dbReference type="EMBL" id="KAF5931575.1"/>
    </source>
</evidence>
<feature type="domain" description="Retrotransposon gag" evidence="2">
    <location>
        <begin position="1080"/>
        <end position="1166"/>
    </location>
</feature>
<feature type="region of interest" description="Disordered" evidence="1">
    <location>
        <begin position="887"/>
        <end position="993"/>
    </location>
</feature>
<dbReference type="EMBL" id="JACBKZ010000014">
    <property type="protein sequence ID" value="KAF5931575.1"/>
    <property type="molecule type" value="Genomic_DNA"/>
</dbReference>
<dbReference type="PANTHER" id="PTHR33223">
    <property type="entry name" value="CCHC-TYPE DOMAIN-CONTAINING PROTEIN"/>
    <property type="match status" value="1"/>
</dbReference>
<evidence type="ECO:0000256" key="1">
    <source>
        <dbReference type="SAM" id="MobiDB-lite"/>
    </source>
</evidence>
<evidence type="ECO:0000313" key="4">
    <source>
        <dbReference type="Proteomes" id="UP000593564"/>
    </source>
</evidence>
<reference evidence="3 4" key="2">
    <citation type="submission" date="2020-07" db="EMBL/GenBank/DDBJ databases">
        <title>Genome assembly of wild tea tree DASZ reveals pedigree and selection history of tea varieties.</title>
        <authorList>
            <person name="Zhang W."/>
        </authorList>
    </citation>
    <scope>NUCLEOTIDE SEQUENCE [LARGE SCALE GENOMIC DNA]</scope>
    <source>
        <strain evidence="4">cv. G240</strain>
        <tissue evidence="3">Leaf</tissue>
    </source>
</reference>
<organism evidence="3 4">
    <name type="scientific">Camellia sinensis</name>
    <name type="common">Tea plant</name>
    <name type="synonym">Thea sinensis</name>
    <dbReference type="NCBI Taxonomy" id="4442"/>
    <lineage>
        <taxon>Eukaryota</taxon>
        <taxon>Viridiplantae</taxon>
        <taxon>Streptophyta</taxon>
        <taxon>Embryophyta</taxon>
        <taxon>Tracheophyta</taxon>
        <taxon>Spermatophyta</taxon>
        <taxon>Magnoliopsida</taxon>
        <taxon>eudicotyledons</taxon>
        <taxon>Gunneridae</taxon>
        <taxon>Pentapetalae</taxon>
        <taxon>asterids</taxon>
        <taxon>Ericales</taxon>
        <taxon>Theaceae</taxon>
        <taxon>Camellia</taxon>
    </lineage>
</organism>
<gene>
    <name evidence="3" type="ORF">HYC85_027746</name>
</gene>
<feature type="compositionally biased region" description="Polar residues" evidence="1">
    <location>
        <begin position="897"/>
        <end position="928"/>
    </location>
</feature>
<dbReference type="AlphaFoldDB" id="A0A7J7FT77"/>
<evidence type="ECO:0000259" key="2">
    <source>
        <dbReference type="Pfam" id="PF03732"/>
    </source>
</evidence>
<dbReference type="PANTHER" id="PTHR33223:SF8">
    <property type="entry name" value="OS04G0172440 PROTEIN"/>
    <property type="match status" value="1"/>
</dbReference>
<sequence>MRVSDCHDSMLAMRLCAYVIYLPDCLWVKVGLGTVTKKESPSCGEVPRGLVTVSGDSAGDLENLTRTHDICFDYTCVFLCIAFALVRLGHRVCHLLFLNGLRASVLSVSGLRASVLSVSGLRASVLSASGLRASVRYISSVHEYGYQACGHQPVFGNGLSADIRFCSGDSDTRMVSCSAIASNPAGIPQAPWTRGRRLHRSEDLIDGQPVFHSLPPVAKRKPKRRSVSEQRLSEQWVISSEDYRTEVSITAAEIDTPIRQMEQQNTSGMEALMRQMQESMRQMHDDAARQTEFSKQQAAVMAQQTPHRMPRTPYRMSRTYKKDTSLPTGPAPPPLLPQLSKVHTSNHPDSPTEVEVDLTALKLSKLEKLFKRSQGVKAMPDIEDGYTEEAVTLPDRFKMPQIDRFDGTGDPMVHIRLFADVLRPMGLTRSQKLSLFGRTLSGIASHWYSRLQDEVKTNWDEMAEAFVTQYSYNTQIEITTRDLETTRQEPKESFSDFVIRWRAKASTMTLRPTDKDQIRMIVRNLHPKLMQRMIVVPFPTFADLHDMGVQIEDAMKQVCSFRSFRVAAVSPASGLPNPFLCLVSVHFAHFGVRFPVFGAVRPCASVRDRLTISACSGFWHTTYLLPFEGHWGLRNPLRYLCFITRKVTEGWEASNCCRNQLSLLRSLPEPVFRTSGPMLNTLGTPCLPSAIPERFAGGLSCQGMTIRLTGCGLCQPAGIGIVSIRPAGISVLSAASGLRASVRYISSVHEYGYQACGHQPVFENELSADIRFCSGDSDTGMVSCSAIASNPAGIPQAPWTRGRRLHRSEDLIDGQPVFHSLPPVAKRKPKRRSVSEQRLSEQWVISSEDYRTEVSITAAEIDTPVRQMEQQNTSGMEALMRQMQESMRQMHDDATRQTEFSKQQAAVMAQQSELITRLQQQNTASASHQIPPPAGAPLPEQAPTVQNAPPNAQNTLPNVQNLQEDTSLPTGPAPPPLLPQLSKVHTSNHPDSPTEVEVDLTALKLSKLEKLFKKSQGVKAMPDIEDGYTEEAVTLPDRFKMPQIDRFDGTGDPMVHIRLFADVLRPMGLTRSQKLSLFGRTLSGIASHWYSRLQDEVKINWDEMAEAFVTQYSYNTQIEITTRDLETTRQEPKESFSDFVIRWRAKASTMTLRPTDKDQIRMIVRNLHPKLMQRMIVVPFPTFADLHDMGVQIEDAMKQGLFDH</sequence>